<evidence type="ECO:0000313" key="3">
    <source>
        <dbReference type="EMBL" id="MEE7493199.1"/>
    </source>
</evidence>
<name>A0ABU7TTG0_9HYPH</name>
<protein>
    <recommendedName>
        <fullName evidence="5">DUF4148 domain-containing protein</fullName>
    </recommendedName>
</protein>
<gene>
    <name evidence="3" type="ORF">MOTC310_23165</name>
</gene>
<proteinExistence type="predicted"/>
<feature type="chain" id="PRO_5046159303" description="DUF4148 domain-containing protein" evidence="2">
    <location>
        <begin position="20"/>
        <end position="91"/>
    </location>
</feature>
<accession>A0ABU7TTG0</accession>
<reference evidence="3 4" key="1">
    <citation type="journal article" date="2012" name="Genet. Mol. Biol.">
        <title>Analysis of 16S rRNA and mxaF genes revealing insights into Methylobacterium niche-specific plant association.</title>
        <authorList>
            <person name="Dourado M.N."/>
            <person name="Andreote F.D."/>
            <person name="Dini-Andreote F."/>
            <person name="Conti R."/>
            <person name="Araujo J.M."/>
            <person name="Araujo W.L."/>
        </authorList>
    </citation>
    <scope>NUCLEOTIDE SEQUENCE [LARGE SCALE GENOMIC DNA]</scope>
    <source>
        <strain evidence="3 4">TC3-10</strain>
    </source>
</reference>
<dbReference type="EMBL" id="MLCA01000012">
    <property type="protein sequence ID" value="MEE7493199.1"/>
    <property type="molecule type" value="Genomic_DNA"/>
</dbReference>
<organism evidence="3 4">
    <name type="scientific">Methylobacterium oryzae</name>
    <dbReference type="NCBI Taxonomy" id="334852"/>
    <lineage>
        <taxon>Bacteria</taxon>
        <taxon>Pseudomonadati</taxon>
        <taxon>Pseudomonadota</taxon>
        <taxon>Alphaproteobacteria</taxon>
        <taxon>Hyphomicrobiales</taxon>
        <taxon>Methylobacteriaceae</taxon>
        <taxon>Methylobacterium</taxon>
    </lineage>
</organism>
<evidence type="ECO:0008006" key="5">
    <source>
        <dbReference type="Google" id="ProtNLM"/>
    </source>
</evidence>
<dbReference type="Proteomes" id="UP001355206">
    <property type="component" value="Unassembled WGS sequence"/>
</dbReference>
<feature type="region of interest" description="Disordered" evidence="1">
    <location>
        <begin position="52"/>
        <end position="72"/>
    </location>
</feature>
<comment type="caution">
    <text evidence="3">The sequence shown here is derived from an EMBL/GenBank/DDBJ whole genome shotgun (WGS) entry which is preliminary data.</text>
</comment>
<keyword evidence="4" id="KW-1185">Reference proteome</keyword>
<evidence type="ECO:0000256" key="1">
    <source>
        <dbReference type="SAM" id="MobiDB-lite"/>
    </source>
</evidence>
<sequence length="91" mass="9754">MRTALILAALLAAAPAALAPAAAAESGARPDETALRYYASQHQRARVEAETERLRRHHPGWQPPADLWTARAGGEDEDGLWDLLGAGRDAD</sequence>
<feature type="signal peptide" evidence="2">
    <location>
        <begin position="1"/>
        <end position="19"/>
    </location>
</feature>
<evidence type="ECO:0000313" key="4">
    <source>
        <dbReference type="Proteomes" id="UP001355206"/>
    </source>
</evidence>
<feature type="non-terminal residue" evidence="3">
    <location>
        <position position="91"/>
    </location>
</feature>
<keyword evidence="2" id="KW-0732">Signal</keyword>
<evidence type="ECO:0000256" key="2">
    <source>
        <dbReference type="SAM" id="SignalP"/>
    </source>
</evidence>